<evidence type="ECO:0000256" key="10">
    <source>
        <dbReference type="ARBA" id="ARBA00023329"/>
    </source>
</evidence>
<dbReference type="InterPro" id="IPR039652">
    <property type="entry name" value="Coatomer_zeta"/>
</dbReference>
<dbReference type="Pfam" id="PF01217">
    <property type="entry name" value="Clat_adaptor_s"/>
    <property type="match status" value="1"/>
</dbReference>
<evidence type="ECO:0000256" key="2">
    <source>
        <dbReference type="ARBA" id="ARBA00006972"/>
    </source>
</evidence>
<comment type="similarity">
    <text evidence="2 12">Belongs to the adaptor complexes small subunit family.</text>
</comment>
<comment type="caution">
    <text evidence="14">The sequence shown here is derived from an EMBL/GenBank/DDBJ whole genome shotgun (WGS) entry which is preliminary data.</text>
</comment>
<evidence type="ECO:0000256" key="5">
    <source>
        <dbReference type="ARBA" id="ARBA00022490"/>
    </source>
</evidence>
<evidence type="ECO:0000256" key="11">
    <source>
        <dbReference type="ARBA" id="ARBA00045555"/>
    </source>
</evidence>
<feature type="domain" description="AP complex mu/sigma subunit" evidence="13">
    <location>
        <begin position="20"/>
        <end position="161"/>
    </location>
</feature>
<dbReference type="CDD" id="cd14829">
    <property type="entry name" value="Zeta-COP"/>
    <property type="match status" value="1"/>
</dbReference>
<dbReference type="OrthoDB" id="10249988at2759"/>
<keyword evidence="7 12" id="KW-0653">Protein transport</keyword>
<comment type="subunit">
    <text evidence="3 12">Oligomeric complex that consists of at least the alpha, beta, beta', gamma, delta, epsilon and zeta subunits.</text>
</comment>
<evidence type="ECO:0000259" key="13">
    <source>
        <dbReference type="Pfam" id="PF01217"/>
    </source>
</evidence>
<dbReference type="GO" id="GO:0006891">
    <property type="term" value="P:intra-Golgi vesicle-mediated transport"/>
    <property type="evidence" value="ECO:0007669"/>
    <property type="project" value="TreeGrafter"/>
</dbReference>
<gene>
    <name evidence="14" type="ORF">EPI10_012252</name>
</gene>
<evidence type="ECO:0000313" key="14">
    <source>
        <dbReference type="EMBL" id="KAA3478452.1"/>
    </source>
</evidence>
<dbReference type="Gene3D" id="3.30.450.60">
    <property type="match status" value="1"/>
</dbReference>
<organism evidence="14 15">
    <name type="scientific">Gossypium australe</name>
    <dbReference type="NCBI Taxonomy" id="47621"/>
    <lineage>
        <taxon>Eukaryota</taxon>
        <taxon>Viridiplantae</taxon>
        <taxon>Streptophyta</taxon>
        <taxon>Embryophyta</taxon>
        <taxon>Tracheophyta</taxon>
        <taxon>Spermatophyta</taxon>
        <taxon>Magnoliopsida</taxon>
        <taxon>eudicotyledons</taxon>
        <taxon>Gunneridae</taxon>
        <taxon>Pentapetalae</taxon>
        <taxon>rosids</taxon>
        <taxon>malvids</taxon>
        <taxon>Malvales</taxon>
        <taxon>Malvaceae</taxon>
        <taxon>Malvoideae</taxon>
        <taxon>Gossypium</taxon>
    </lineage>
</organism>
<evidence type="ECO:0000256" key="4">
    <source>
        <dbReference type="ARBA" id="ARBA00022448"/>
    </source>
</evidence>
<dbReference type="InterPro" id="IPR022775">
    <property type="entry name" value="AP_mu_sigma_su"/>
</dbReference>
<dbReference type="GO" id="GO:0000139">
    <property type="term" value="C:Golgi membrane"/>
    <property type="evidence" value="ECO:0007669"/>
    <property type="project" value="UniProtKB-SubCell"/>
</dbReference>
<dbReference type="GO" id="GO:0006890">
    <property type="term" value="P:retrograde vesicle-mediated transport, Golgi to endoplasmic reticulum"/>
    <property type="evidence" value="ECO:0007669"/>
    <property type="project" value="UniProtKB-UniRule"/>
</dbReference>
<keyword evidence="9 12" id="KW-0472">Membrane</keyword>
<name>A0A5B6WC92_9ROSI</name>
<dbReference type="GO" id="GO:0030126">
    <property type="term" value="C:COPI vesicle coat"/>
    <property type="evidence" value="ECO:0007669"/>
    <property type="project" value="UniProtKB-UniRule"/>
</dbReference>
<dbReference type="InterPro" id="IPR011012">
    <property type="entry name" value="Longin-like_dom_sf"/>
</dbReference>
<dbReference type="AlphaFoldDB" id="A0A5B6WC92"/>
<keyword evidence="8 12" id="KW-0333">Golgi apparatus</keyword>
<keyword evidence="15" id="KW-1185">Reference proteome</keyword>
<keyword evidence="6 12" id="KW-0931">ER-Golgi transport</keyword>
<comment type="function">
    <text evidence="11">The coatomer is a cytosolic protein complex that binds to dilysine motifs and reversibly associates with Golgi non-clathrin-coated vesicles, which further mediate biosynthetic protein transport from the ER, via the Golgi up to the trans Golgi network. Coatomer complex is required for budding from Golgi membranes, and is essential for the retrograde Golgi-to-ER transport of dilysine-tagged proteins. The zeta subunit may be involved in regulating the coat assembly and, hence, the rate of biosynthetic protein transport due to its association-dissociation properties with the coatomer complex.</text>
</comment>
<dbReference type="SUPFAM" id="SSF64356">
    <property type="entry name" value="SNARE-like"/>
    <property type="match status" value="1"/>
</dbReference>
<dbReference type="EMBL" id="SMMG02000004">
    <property type="protein sequence ID" value="KAA3478452.1"/>
    <property type="molecule type" value="Genomic_DNA"/>
</dbReference>
<accession>A0A5B6WC92</accession>
<evidence type="ECO:0000256" key="6">
    <source>
        <dbReference type="ARBA" id="ARBA00022892"/>
    </source>
</evidence>
<keyword evidence="5 12" id="KW-0963">Cytoplasm</keyword>
<dbReference type="Proteomes" id="UP000325315">
    <property type="component" value="Unassembled WGS sequence"/>
</dbReference>
<dbReference type="GO" id="GO:0006886">
    <property type="term" value="P:intracellular protein transport"/>
    <property type="evidence" value="ECO:0007669"/>
    <property type="project" value="TreeGrafter"/>
</dbReference>
<keyword evidence="10 12" id="KW-0968">Cytoplasmic vesicle</keyword>
<comment type="subcellular location">
    <subcellularLocation>
        <location evidence="12">Cytoplasm</location>
    </subcellularLocation>
    <subcellularLocation>
        <location evidence="1 12">Golgi apparatus membrane</location>
        <topology evidence="1 12">Peripheral membrane protein</topology>
        <orientation evidence="1 12">Cytoplasmic side</orientation>
    </subcellularLocation>
    <subcellularLocation>
        <location evidence="12">Cytoplasmic vesicle</location>
        <location evidence="12">COPI-coated vesicle membrane</location>
        <topology evidence="12">Peripheral membrane protein</topology>
        <orientation evidence="12">Cytoplasmic side</orientation>
    </subcellularLocation>
</comment>
<evidence type="ECO:0000256" key="9">
    <source>
        <dbReference type="ARBA" id="ARBA00023136"/>
    </source>
</evidence>
<evidence type="ECO:0000256" key="12">
    <source>
        <dbReference type="RuleBase" id="RU366053"/>
    </source>
</evidence>
<evidence type="ECO:0000256" key="3">
    <source>
        <dbReference type="ARBA" id="ARBA00011775"/>
    </source>
</evidence>
<evidence type="ECO:0000256" key="1">
    <source>
        <dbReference type="ARBA" id="ARBA00004255"/>
    </source>
</evidence>
<proteinExistence type="inferred from homology"/>
<evidence type="ECO:0000256" key="8">
    <source>
        <dbReference type="ARBA" id="ARBA00023034"/>
    </source>
</evidence>
<sequence>MPDTKVRSTGCGSINSCPAVKNILILDSDGKRVAVKYYSDEWPTNSAKLAFEKSLFGRTLKSNARTEAEITIFDSNIVIYKFVQDLHFFITGGDDENELLLATVLQGLFDAIALRLRNTIDKREALENLDVIFLCIDEVVDQGMILETDANAIAGKVAIQNMDASATLSEQGGVKATTYPCSCLGAVMGEGAKTPNFLKFLMTISQALASAREHLTKTLLK</sequence>
<evidence type="ECO:0000256" key="7">
    <source>
        <dbReference type="ARBA" id="ARBA00022927"/>
    </source>
</evidence>
<keyword evidence="4 12" id="KW-0813">Transport</keyword>
<protein>
    <recommendedName>
        <fullName evidence="12">Coatomer subunit zeta</fullName>
    </recommendedName>
</protein>
<reference evidence="15" key="1">
    <citation type="journal article" date="2019" name="Plant Biotechnol. J.">
        <title>Genome sequencing of the Australian wild diploid species Gossypium australe highlights disease resistance and delayed gland morphogenesis.</title>
        <authorList>
            <person name="Cai Y."/>
            <person name="Cai X."/>
            <person name="Wang Q."/>
            <person name="Wang P."/>
            <person name="Zhang Y."/>
            <person name="Cai C."/>
            <person name="Xu Y."/>
            <person name="Wang K."/>
            <person name="Zhou Z."/>
            <person name="Wang C."/>
            <person name="Geng S."/>
            <person name="Li B."/>
            <person name="Dong Q."/>
            <person name="Hou Y."/>
            <person name="Wang H."/>
            <person name="Ai P."/>
            <person name="Liu Z."/>
            <person name="Yi F."/>
            <person name="Sun M."/>
            <person name="An G."/>
            <person name="Cheng J."/>
            <person name="Zhang Y."/>
            <person name="Shi Q."/>
            <person name="Xie Y."/>
            <person name="Shi X."/>
            <person name="Chang Y."/>
            <person name="Huang F."/>
            <person name="Chen Y."/>
            <person name="Hong S."/>
            <person name="Mi L."/>
            <person name="Sun Q."/>
            <person name="Zhang L."/>
            <person name="Zhou B."/>
            <person name="Peng R."/>
            <person name="Zhang X."/>
            <person name="Liu F."/>
        </authorList>
    </citation>
    <scope>NUCLEOTIDE SEQUENCE [LARGE SCALE GENOMIC DNA]</scope>
    <source>
        <strain evidence="15">cv. PA1801</strain>
    </source>
</reference>
<evidence type="ECO:0000313" key="15">
    <source>
        <dbReference type="Proteomes" id="UP000325315"/>
    </source>
</evidence>
<dbReference type="PANTHER" id="PTHR11043">
    <property type="entry name" value="ZETA-COAT PROTEIN"/>
    <property type="match status" value="1"/>
</dbReference>
<dbReference type="PANTHER" id="PTHR11043:SF20">
    <property type="entry name" value="COATOMER SUBUNIT ZETA"/>
    <property type="match status" value="1"/>
</dbReference>
<dbReference type="FunFam" id="3.30.450.60:FF:000014">
    <property type="entry name" value="Coatomer subunit zeta-2"/>
    <property type="match status" value="1"/>
</dbReference>